<dbReference type="Proteomes" id="UP000238042">
    <property type="component" value="Unassembled WGS sequence"/>
</dbReference>
<evidence type="ECO:0000313" key="1">
    <source>
        <dbReference type="EMBL" id="PQL91798.1"/>
    </source>
</evidence>
<accession>A0A2S8AB25</accession>
<dbReference type="OrthoDB" id="1252358at2"/>
<sequence>MIKTEIEELIDKITSMTNLASAIDEFVDKLIETKKITISVNDYTPNEILTNEKIISIVGEKYVINNPLAIAIKVIEKYKKKFSFDFQEDFKLNSEFLNKIEQDFDVRNFRLLRKELWKITILESNNQYKSNFHDFINSFNKEDKPKELYDFISVYNLLLVELDITSDMLYANSLKLLELNQKEVDVNISYNNILFAIKQKCFDDESVGLELLKIALQENSLHNENIISSIVTGLYDKIGYAFYKTHLKDFVESNKFQKGIFTGLSCVKNITEIESKIFINLFDTYKNFNDLIFSLLQLLFSILSSKDFENKQSYISPCFDRVSKAVEDEKVVYFVINEVVLLEEFEVERINLIIKIVNQSYFNIEKHLKSICQIFWYIKDVETFKKILISLAKNNPFTPVAKYFESSFSYFDKKELDRILVELLINNKANIRFVAKDIFNNLSQTVVDGYGYVFSYNILKLESIDQYKLCISLYQEFREPKFIVPALLPLFDSKSDTIKEIFIAKLEECSENYGGHLLETLEKFINNSSKHIEITNRIKTYMNHFYEVNANVKNDIKELNPIYTHNKLFNDYNLFHWKNMNKSINNAEMNSPFLNLIGNNTIILAKGGGWKTGNKTEISKLAEIRTSFALPRSYFINPNKFDIEEWQRIINDWKDEDFEIVKKFISNEQ</sequence>
<organism evidence="1 2">
    <name type="scientific">Apibacter adventoris</name>
    <dbReference type="NCBI Taxonomy" id="1679466"/>
    <lineage>
        <taxon>Bacteria</taxon>
        <taxon>Pseudomonadati</taxon>
        <taxon>Bacteroidota</taxon>
        <taxon>Flavobacteriia</taxon>
        <taxon>Flavobacteriales</taxon>
        <taxon>Weeksellaceae</taxon>
        <taxon>Apibacter</taxon>
    </lineage>
</organism>
<dbReference type="AlphaFoldDB" id="A0A2S8AB25"/>
<reference evidence="1 2" key="1">
    <citation type="submission" date="2018-02" db="EMBL/GenBank/DDBJ databases">
        <title>Genome sequences of Apibacter spp., gut symbionts of Asian honey bees.</title>
        <authorList>
            <person name="Kwong W.K."/>
            <person name="Steele M.I."/>
            <person name="Moran N.A."/>
        </authorList>
    </citation>
    <scope>NUCLEOTIDE SEQUENCE [LARGE SCALE GENOMIC DNA]</scope>
    <source>
        <strain evidence="2">wkB301</strain>
    </source>
</reference>
<name>A0A2S8AB25_9FLAO</name>
<protein>
    <submittedName>
        <fullName evidence="1">Uncharacterized protein</fullName>
    </submittedName>
</protein>
<gene>
    <name evidence="1" type="ORF">C4S77_08340</name>
</gene>
<keyword evidence="2" id="KW-1185">Reference proteome</keyword>
<dbReference type="EMBL" id="PSZM01000040">
    <property type="protein sequence ID" value="PQL91798.1"/>
    <property type="molecule type" value="Genomic_DNA"/>
</dbReference>
<proteinExistence type="predicted"/>
<evidence type="ECO:0000313" key="2">
    <source>
        <dbReference type="Proteomes" id="UP000238042"/>
    </source>
</evidence>
<dbReference type="RefSeq" id="WP_105247151.1">
    <property type="nucleotide sequence ID" value="NZ_PSZM01000040.1"/>
</dbReference>
<comment type="caution">
    <text evidence="1">The sequence shown here is derived from an EMBL/GenBank/DDBJ whole genome shotgun (WGS) entry which is preliminary data.</text>
</comment>